<dbReference type="InterPro" id="IPR003587">
    <property type="entry name" value="Hint_dom_N"/>
</dbReference>
<dbReference type="InterPro" id="IPR001229">
    <property type="entry name" value="Jacalin-like_lectin_dom"/>
</dbReference>
<dbReference type="Gene3D" id="1.10.533.10">
    <property type="entry name" value="Death Domain, Fas"/>
    <property type="match status" value="1"/>
</dbReference>
<dbReference type="InterPro" id="IPR001875">
    <property type="entry name" value="DED_dom"/>
</dbReference>
<dbReference type="Pfam" id="PF01079">
    <property type="entry name" value="Hint"/>
    <property type="match status" value="1"/>
</dbReference>
<dbReference type="AlphaFoldDB" id="A0A816BGL9"/>
<dbReference type="CDD" id="cd00081">
    <property type="entry name" value="Hint"/>
    <property type="match status" value="1"/>
</dbReference>
<feature type="domain" description="Jacalin-type lectin" evidence="3">
    <location>
        <begin position="519"/>
        <end position="679"/>
    </location>
</feature>
<organism evidence="4 5">
    <name type="scientific">Adineta ricciae</name>
    <name type="common">Rotifer</name>
    <dbReference type="NCBI Taxonomy" id="249248"/>
    <lineage>
        <taxon>Eukaryota</taxon>
        <taxon>Metazoa</taxon>
        <taxon>Spiralia</taxon>
        <taxon>Gnathifera</taxon>
        <taxon>Rotifera</taxon>
        <taxon>Eurotatoria</taxon>
        <taxon>Bdelloidea</taxon>
        <taxon>Adinetida</taxon>
        <taxon>Adinetidae</taxon>
        <taxon>Adineta</taxon>
    </lineage>
</organism>
<keyword evidence="5" id="KW-1185">Reference proteome</keyword>
<dbReference type="PROSITE" id="PS51752">
    <property type="entry name" value="JACALIN_LECTIN"/>
    <property type="match status" value="1"/>
</dbReference>
<keyword evidence="1" id="KW-0175">Coiled coil</keyword>
<dbReference type="SUPFAM" id="SSF47986">
    <property type="entry name" value="DEATH domain"/>
    <property type="match status" value="1"/>
</dbReference>
<name>A0A816BGL9_ADIRI</name>
<dbReference type="InterPro" id="IPR006141">
    <property type="entry name" value="Intein_N"/>
</dbReference>
<dbReference type="SUPFAM" id="SSF51294">
    <property type="entry name" value="Hedgehog/intein (Hint) domain"/>
    <property type="match status" value="1"/>
</dbReference>
<dbReference type="Pfam" id="PF01419">
    <property type="entry name" value="Jacalin"/>
    <property type="match status" value="1"/>
</dbReference>
<dbReference type="InterPro" id="IPR001767">
    <property type="entry name" value="Hedgehog_Hint"/>
</dbReference>
<gene>
    <name evidence="4" type="ORF">XAT740_LOCUS48665</name>
</gene>
<dbReference type="Gene3D" id="2.170.16.10">
    <property type="entry name" value="Hedgehog/Intein (Hint) domain"/>
    <property type="match status" value="1"/>
</dbReference>
<proteinExistence type="predicted"/>
<feature type="coiled-coil region" evidence="1">
    <location>
        <begin position="472"/>
        <end position="513"/>
    </location>
</feature>
<evidence type="ECO:0000256" key="1">
    <source>
        <dbReference type="SAM" id="Coils"/>
    </source>
</evidence>
<dbReference type="PANTHER" id="PTHR11889">
    <property type="entry name" value="HEDGEHOG"/>
    <property type="match status" value="1"/>
</dbReference>
<protein>
    <recommendedName>
        <fullName evidence="6">Hint domain-containing protein</fullName>
    </recommendedName>
</protein>
<evidence type="ECO:0000259" key="2">
    <source>
        <dbReference type="PROSITE" id="PS50168"/>
    </source>
</evidence>
<evidence type="ECO:0000313" key="4">
    <source>
        <dbReference type="EMBL" id="CAF1609000.1"/>
    </source>
</evidence>
<dbReference type="GO" id="GO:0042981">
    <property type="term" value="P:regulation of apoptotic process"/>
    <property type="evidence" value="ECO:0007669"/>
    <property type="project" value="InterPro"/>
</dbReference>
<dbReference type="InterPro" id="IPR036404">
    <property type="entry name" value="Jacalin-like_lectin_dom_sf"/>
</dbReference>
<reference evidence="4" key="1">
    <citation type="submission" date="2021-02" db="EMBL/GenBank/DDBJ databases">
        <authorList>
            <person name="Nowell W R."/>
        </authorList>
    </citation>
    <scope>NUCLEOTIDE SEQUENCE</scope>
</reference>
<evidence type="ECO:0000313" key="5">
    <source>
        <dbReference type="Proteomes" id="UP000663828"/>
    </source>
</evidence>
<feature type="domain" description="DED" evidence="2">
    <location>
        <begin position="288"/>
        <end position="368"/>
    </location>
</feature>
<accession>A0A816BGL9</accession>
<dbReference type="PANTHER" id="PTHR11889:SF31">
    <property type="entry name" value="PROTEIN HEDGEHOG"/>
    <property type="match status" value="1"/>
</dbReference>
<dbReference type="InterPro" id="IPR050387">
    <property type="entry name" value="Hedgehog_Signaling"/>
</dbReference>
<dbReference type="GO" id="GO:0016539">
    <property type="term" value="P:intein-mediated protein splicing"/>
    <property type="evidence" value="ECO:0007669"/>
    <property type="project" value="InterPro"/>
</dbReference>
<sequence>MDLIKFFHFTSAPSCDDGNQNNGETDVDCGGTQTPSCPRCADDETCTQDTDCGSESSCDSSNVCVSCFSGDEMVVLADGSTKWLKDTQVGEFVWTMSSDGTQTYLTEVMMIANTQRNTTKLFYTIETETNHKLSLSPDHFIRVKHFDYLPAEQLTLNHSLFVVMKDGSIHSSRIRTINQEYKTGVYNLFTLDGTALVNYIAASTYINNGFGSHHMKHRIYTPMRIDIHPIPYYGTLAIQDLYRENNNCFLFHVLPRKIEKKGYLYYSDPCFRYDYNHISRKLYMNKHRLRSVLLKLDARLTEDDRQRFHFFMGNNVPRRIRDDKSLNGTLSLLESLFDRDIINERDFTFLIDAFEEIECFDAAKLLREHRAILQSLGSRHSVQSLVSIMPPVRDGLLSSVINDQDNEKDGIVIFNQLFNTPLTNLQNNHNTTNVRTENEGAEVTLLNNREKSSSSVVLATLLSLVIKKNNQISHFEQQTSQVKQQISQFEQRIAQYAQQISEFRQNTSNLDNEKQRTILKLGTTFGGDGGGHFDDSEADNFTHSCYLSGLETGGDDDSLVHVQFFYSSSKGGDKVIQGPTHGDKRFSKTSRKFTLNEGEAFVKVQVYFNHRKVIMGDKSTRNVLILTGIQFATTIGRLSPFFGKRSGHEFSENSTGFIVSYVTGRSGILIDQLRFAWYRNPAV</sequence>
<dbReference type="Gene3D" id="2.100.10.30">
    <property type="entry name" value="Jacalin-like lectin domain"/>
    <property type="match status" value="1"/>
</dbReference>
<dbReference type="PROSITE" id="PS50817">
    <property type="entry name" value="INTEIN_N_TER"/>
    <property type="match status" value="1"/>
</dbReference>
<dbReference type="InterPro" id="IPR011029">
    <property type="entry name" value="DEATH-like_dom_sf"/>
</dbReference>
<dbReference type="Proteomes" id="UP000663828">
    <property type="component" value="Unassembled WGS sequence"/>
</dbReference>
<dbReference type="InterPro" id="IPR036844">
    <property type="entry name" value="Hint_dom_sf"/>
</dbReference>
<dbReference type="GO" id="GO:0016540">
    <property type="term" value="P:protein autoprocessing"/>
    <property type="evidence" value="ECO:0007669"/>
    <property type="project" value="InterPro"/>
</dbReference>
<dbReference type="SUPFAM" id="SSF51101">
    <property type="entry name" value="Mannose-binding lectins"/>
    <property type="match status" value="1"/>
</dbReference>
<evidence type="ECO:0000259" key="3">
    <source>
        <dbReference type="PROSITE" id="PS51752"/>
    </source>
</evidence>
<evidence type="ECO:0008006" key="6">
    <source>
        <dbReference type="Google" id="ProtNLM"/>
    </source>
</evidence>
<dbReference type="SMART" id="SM00306">
    <property type="entry name" value="HintN"/>
    <property type="match status" value="1"/>
</dbReference>
<comment type="caution">
    <text evidence="4">The sequence shown here is derived from an EMBL/GenBank/DDBJ whole genome shotgun (WGS) entry which is preliminary data.</text>
</comment>
<dbReference type="EMBL" id="CAJNOR010007026">
    <property type="protein sequence ID" value="CAF1609000.1"/>
    <property type="molecule type" value="Genomic_DNA"/>
</dbReference>
<dbReference type="PROSITE" id="PS50168">
    <property type="entry name" value="DED"/>
    <property type="match status" value="1"/>
</dbReference>